<sequence length="240" mass="26515">MIIVGHPRNAVHLSRIPLNSIPQRSASVCLGMCHVLSSRLIPKFILLSGTGTGTVPATTEVAQKHVYSVWAVPPEDVADRLKKLMDGLRSEFGGPQFQPHVTVVGAIRLTEQDALEKFRSACDGLKAYTATVDRVATGIFFYQCVYLLLHPTPEVVEASEHCIGHFGYKRSTPYMPHLSLLYGDLKDDDKKKAEEKANILDESINGLSFQVSCLALWKTDTEDISLKSWEKIAECTLSSN</sequence>
<evidence type="ECO:0000313" key="2">
    <source>
        <dbReference type="Proteomes" id="UP000091857"/>
    </source>
</evidence>
<protein>
    <submittedName>
        <fullName evidence="1">Uncharacterized protein</fullName>
    </submittedName>
</protein>
<gene>
    <name evidence="1" type="ORF">MANES_17G061800v8</name>
</gene>
<evidence type="ECO:0000313" key="1">
    <source>
        <dbReference type="EMBL" id="KAG8634614.1"/>
    </source>
</evidence>
<accession>A0ACB7G409</accession>
<reference evidence="2" key="1">
    <citation type="journal article" date="2016" name="Nat. Biotechnol.">
        <title>Sequencing wild and cultivated cassava and related species reveals extensive interspecific hybridization and genetic diversity.</title>
        <authorList>
            <person name="Bredeson J.V."/>
            <person name="Lyons J.B."/>
            <person name="Prochnik S.E."/>
            <person name="Wu G.A."/>
            <person name="Ha C.M."/>
            <person name="Edsinger-Gonzales E."/>
            <person name="Grimwood J."/>
            <person name="Schmutz J."/>
            <person name="Rabbi I.Y."/>
            <person name="Egesi C."/>
            <person name="Nauluvula P."/>
            <person name="Lebot V."/>
            <person name="Ndunguru J."/>
            <person name="Mkamilo G."/>
            <person name="Bart R.S."/>
            <person name="Setter T.L."/>
            <person name="Gleadow R.M."/>
            <person name="Kulakow P."/>
            <person name="Ferguson M.E."/>
            <person name="Rounsley S."/>
            <person name="Rokhsar D.S."/>
        </authorList>
    </citation>
    <scope>NUCLEOTIDE SEQUENCE [LARGE SCALE GENOMIC DNA]</scope>
    <source>
        <strain evidence="2">cv. AM560-2</strain>
    </source>
</reference>
<dbReference type="EMBL" id="CM004403">
    <property type="protein sequence ID" value="KAG8634614.1"/>
    <property type="molecule type" value="Genomic_DNA"/>
</dbReference>
<dbReference type="Proteomes" id="UP000091857">
    <property type="component" value="Chromosome 17"/>
</dbReference>
<name>A0ACB7G409_MANES</name>
<organism evidence="1 2">
    <name type="scientific">Manihot esculenta</name>
    <name type="common">Cassava</name>
    <name type="synonym">Jatropha manihot</name>
    <dbReference type="NCBI Taxonomy" id="3983"/>
    <lineage>
        <taxon>Eukaryota</taxon>
        <taxon>Viridiplantae</taxon>
        <taxon>Streptophyta</taxon>
        <taxon>Embryophyta</taxon>
        <taxon>Tracheophyta</taxon>
        <taxon>Spermatophyta</taxon>
        <taxon>Magnoliopsida</taxon>
        <taxon>eudicotyledons</taxon>
        <taxon>Gunneridae</taxon>
        <taxon>Pentapetalae</taxon>
        <taxon>rosids</taxon>
        <taxon>fabids</taxon>
        <taxon>Malpighiales</taxon>
        <taxon>Euphorbiaceae</taxon>
        <taxon>Crotonoideae</taxon>
        <taxon>Manihoteae</taxon>
        <taxon>Manihot</taxon>
    </lineage>
</organism>
<keyword evidence="2" id="KW-1185">Reference proteome</keyword>
<proteinExistence type="predicted"/>
<comment type="caution">
    <text evidence="1">The sequence shown here is derived from an EMBL/GenBank/DDBJ whole genome shotgun (WGS) entry which is preliminary data.</text>
</comment>